<proteinExistence type="predicted"/>
<feature type="non-terminal residue" evidence="1">
    <location>
        <position position="1"/>
    </location>
</feature>
<accession>A0A0F9CQ43</accession>
<organism evidence="1">
    <name type="scientific">marine sediment metagenome</name>
    <dbReference type="NCBI Taxonomy" id="412755"/>
    <lineage>
        <taxon>unclassified sequences</taxon>
        <taxon>metagenomes</taxon>
        <taxon>ecological metagenomes</taxon>
    </lineage>
</organism>
<protein>
    <submittedName>
        <fullName evidence="1">Uncharacterized protein</fullName>
    </submittedName>
</protein>
<sequence>NNAEIENEIRSSFLKSGGRAFVPEKTAAFLPIAEVLKIILDTGGIPCYSVLLDDDKGRCTEYEANKQILLNELLTHNIHCIEFIPSRNHPEILKDYARFFRKNNFLVLFGTAHSTPEEKPLRVCTRDSAFLDEELSGISYDGACIIAAHQYLRARGESGLCGADGTYQDKRFDEFISLGQAVIHRFITN</sequence>
<reference evidence="1" key="1">
    <citation type="journal article" date="2015" name="Nature">
        <title>Complex archaea that bridge the gap between prokaryotes and eukaryotes.</title>
        <authorList>
            <person name="Spang A."/>
            <person name="Saw J.H."/>
            <person name="Jorgensen S.L."/>
            <person name="Zaremba-Niedzwiedzka K."/>
            <person name="Martijn J."/>
            <person name="Lind A.E."/>
            <person name="van Eijk R."/>
            <person name="Schleper C."/>
            <person name="Guy L."/>
            <person name="Ettema T.J."/>
        </authorList>
    </citation>
    <scope>NUCLEOTIDE SEQUENCE</scope>
</reference>
<dbReference type="EMBL" id="LAZR01035056">
    <property type="protein sequence ID" value="KKL28547.1"/>
    <property type="molecule type" value="Genomic_DNA"/>
</dbReference>
<gene>
    <name evidence="1" type="ORF">LCGC14_2374040</name>
</gene>
<dbReference type="AlphaFoldDB" id="A0A0F9CQ43"/>
<name>A0A0F9CQ43_9ZZZZ</name>
<evidence type="ECO:0000313" key="1">
    <source>
        <dbReference type="EMBL" id="KKL28547.1"/>
    </source>
</evidence>
<comment type="caution">
    <text evidence="1">The sequence shown here is derived from an EMBL/GenBank/DDBJ whole genome shotgun (WGS) entry which is preliminary data.</text>
</comment>